<organism evidence="1 2">
    <name type="scientific">Sphaeroforma arctica JP610</name>
    <dbReference type="NCBI Taxonomy" id="667725"/>
    <lineage>
        <taxon>Eukaryota</taxon>
        <taxon>Ichthyosporea</taxon>
        <taxon>Ichthyophonida</taxon>
        <taxon>Sphaeroforma</taxon>
    </lineage>
</organism>
<dbReference type="Proteomes" id="UP000054560">
    <property type="component" value="Unassembled WGS sequence"/>
</dbReference>
<evidence type="ECO:0000313" key="2">
    <source>
        <dbReference type="Proteomes" id="UP000054560"/>
    </source>
</evidence>
<gene>
    <name evidence="1" type="ORF">SARC_03337</name>
</gene>
<dbReference type="GeneID" id="25903841"/>
<dbReference type="RefSeq" id="XP_014158343.1">
    <property type="nucleotide sequence ID" value="XM_014302868.1"/>
</dbReference>
<reference evidence="1 2" key="1">
    <citation type="submission" date="2011-02" db="EMBL/GenBank/DDBJ databases">
        <title>The Genome Sequence of Sphaeroforma arctica JP610.</title>
        <authorList>
            <consortium name="The Broad Institute Genome Sequencing Platform"/>
            <person name="Russ C."/>
            <person name="Cuomo C."/>
            <person name="Young S.K."/>
            <person name="Zeng Q."/>
            <person name="Gargeya S."/>
            <person name="Alvarado L."/>
            <person name="Berlin A."/>
            <person name="Chapman S.B."/>
            <person name="Chen Z."/>
            <person name="Freedman E."/>
            <person name="Gellesch M."/>
            <person name="Goldberg J."/>
            <person name="Griggs A."/>
            <person name="Gujja S."/>
            <person name="Heilman E."/>
            <person name="Heiman D."/>
            <person name="Howarth C."/>
            <person name="Mehta T."/>
            <person name="Neiman D."/>
            <person name="Pearson M."/>
            <person name="Roberts A."/>
            <person name="Saif S."/>
            <person name="Shea T."/>
            <person name="Shenoy N."/>
            <person name="Sisk P."/>
            <person name="Stolte C."/>
            <person name="Sykes S."/>
            <person name="White J."/>
            <person name="Yandava C."/>
            <person name="Burger G."/>
            <person name="Gray M.W."/>
            <person name="Holland P.W.H."/>
            <person name="King N."/>
            <person name="Lang F.B.F."/>
            <person name="Roger A.J."/>
            <person name="Ruiz-Trillo I."/>
            <person name="Haas B."/>
            <person name="Nusbaum C."/>
            <person name="Birren B."/>
        </authorList>
    </citation>
    <scope>NUCLEOTIDE SEQUENCE [LARGE SCALE GENOMIC DNA]</scope>
    <source>
        <strain evidence="1 2">JP610</strain>
    </source>
</reference>
<name>A0A0L0G6D6_9EUKA</name>
<keyword evidence="2" id="KW-1185">Reference proteome</keyword>
<proteinExistence type="predicted"/>
<dbReference type="EMBL" id="KQ241764">
    <property type="protein sequence ID" value="KNC84441.1"/>
    <property type="molecule type" value="Genomic_DNA"/>
</dbReference>
<accession>A0A0L0G6D6</accession>
<sequence>MIGFATVSFTYPHLSRFRGSRGSALRIEFIKGNVSIDGKYQNNVADGDRALIALNRIFSTGTMTVSGEYYNNTCAKGASIIDCISSFAGKLVIDDSTIFEDNLSIRYPDRAIWLEIEDLEDGTVYKDIIYSEAELQELTADLIITPEYTVDT</sequence>
<evidence type="ECO:0000313" key="1">
    <source>
        <dbReference type="EMBL" id="KNC84441.1"/>
    </source>
</evidence>
<dbReference type="AlphaFoldDB" id="A0A0L0G6D6"/>
<protein>
    <submittedName>
        <fullName evidence="1">Uncharacterized protein</fullName>
    </submittedName>
</protein>